<name>A0A820AQY1_9BILA</name>
<gene>
    <name evidence="1" type="ORF">FNK824_LOCUS35780</name>
</gene>
<accession>A0A820AQY1</accession>
<evidence type="ECO:0000313" key="1">
    <source>
        <dbReference type="EMBL" id="CAF4191627.1"/>
    </source>
</evidence>
<organism evidence="1 2">
    <name type="scientific">Rotaria sordida</name>
    <dbReference type="NCBI Taxonomy" id="392033"/>
    <lineage>
        <taxon>Eukaryota</taxon>
        <taxon>Metazoa</taxon>
        <taxon>Spiralia</taxon>
        <taxon>Gnathifera</taxon>
        <taxon>Rotifera</taxon>
        <taxon>Eurotatoria</taxon>
        <taxon>Bdelloidea</taxon>
        <taxon>Philodinida</taxon>
        <taxon>Philodinidae</taxon>
        <taxon>Rotaria</taxon>
    </lineage>
</organism>
<dbReference type="Proteomes" id="UP000663874">
    <property type="component" value="Unassembled WGS sequence"/>
</dbReference>
<proteinExistence type="predicted"/>
<feature type="non-terminal residue" evidence="1">
    <location>
        <position position="1"/>
    </location>
</feature>
<dbReference type="EMBL" id="CAJOBE010015626">
    <property type="protein sequence ID" value="CAF4191627.1"/>
    <property type="molecule type" value="Genomic_DNA"/>
</dbReference>
<dbReference type="AlphaFoldDB" id="A0A820AQY1"/>
<protein>
    <submittedName>
        <fullName evidence="1">Uncharacterized protein</fullName>
    </submittedName>
</protein>
<sequence>VTDTGCDILTARSSGQPWFLDGNYIS</sequence>
<evidence type="ECO:0000313" key="2">
    <source>
        <dbReference type="Proteomes" id="UP000663874"/>
    </source>
</evidence>
<comment type="caution">
    <text evidence="1">The sequence shown here is derived from an EMBL/GenBank/DDBJ whole genome shotgun (WGS) entry which is preliminary data.</text>
</comment>
<reference evidence="1" key="1">
    <citation type="submission" date="2021-02" db="EMBL/GenBank/DDBJ databases">
        <authorList>
            <person name="Nowell W R."/>
        </authorList>
    </citation>
    <scope>NUCLEOTIDE SEQUENCE</scope>
</reference>